<comment type="similarity">
    <text evidence="1">Belongs to the GST superfamily. Omega family.</text>
</comment>
<reference evidence="5 6" key="1">
    <citation type="journal article" date="2014" name="Curr. Biol.">
        <title>The genome of the clonal raider ant Cerapachys biroi.</title>
        <authorList>
            <person name="Oxley P.R."/>
            <person name="Ji L."/>
            <person name="Fetter-Pruneda I."/>
            <person name="McKenzie S.K."/>
            <person name="Li C."/>
            <person name="Hu H."/>
            <person name="Zhang G."/>
            <person name="Kronauer D.J."/>
        </authorList>
    </citation>
    <scope>NUCLEOTIDE SEQUENCE [LARGE SCALE GENOMIC DNA]</scope>
</reference>
<dbReference type="Pfam" id="PF13417">
    <property type="entry name" value="GST_N_3"/>
    <property type="match status" value="1"/>
</dbReference>
<dbReference type="OrthoDB" id="4951845at2759"/>
<evidence type="ECO:0000256" key="2">
    <source>
        <dbReference type="ARBA" id="ARBA00023002"/>
    </source>
</evidence>
<proteinExistence type="inferred from homology"/>
<dbReference type="PROSITE" id="PS50404">
    <property type="entry name" value="GST_NTER"/>
    <property type="match status" value="1"/>
</dbReference>
<dbReference type="InterPro" id="IPR050983">
    <property type="entry name" value="GST_Omega/HSP26"/>
</dbReference>
<evidence type="ECO:0000313" key="6">
    <source>
        <dbReference type="Proteomes" id="UP000053097"/>
    </source>
</evidence>
<dbReference type="GO" id="GO:0005737">
    <property type="term" value="C:cytoplasm"/>
    <property type="evidence" value="ECO:0007669"/>
    <property type="project" value="InterPro"/>
</dbReference>
<dbReference type="PROSITE" id="PS50405">
    <property type="entry name" value="GST_CTER"/>
    <property type="match status" value="1"/>
</dbReference>
<feature type="domain" description="GST N-terminal" evidence="3">
    <location>
        <begin position="18"/>
        <end position="97"/>
    </location>
</feature>
<feature type="domain" description="GST C-terminal" evidence="4">
    <location>
        <begin position="100"/>
        <end position="226"/>
    </location>
</feature>
<dbReference type="InterPro" id="IPR010987">
    <property type="entry name" value="Glutathione-S-Trfase_C-like"/>
</dbReference>
<protein>
    <submittedName>
        <fullName evidence="5">Glutathione S-transferase omega-1</fullName>
    </submittedName>
</protein>
<dbReference type="STRING" id="2015173.A0A026WVY9"/>
<name>A0A026WVY9_OOCBI</name>
<dbReference type="OMA" id="MWPWCER"/>
<dbReference type="Gene3D" id="1.20.1050.10">
    <property type="match status" value="1"/>
</dbReference>
<dbReference type="GO" id="GO:0045174">
    <property type="term" value="F:glutathione dehydrogenase (ascorbate) activity"/>
    <property type="evidence" value="ECO:0007669"/>
    <property type="project" value="TreeGrafter"/>
</dbReference>
<dbReference type="SFLD" id="SFLDS00019">
    <property type="entry name" value="Glutathione_Transferase_(cytos"/>
    <property type="match status" value="1"/>
</dbReference>
<accession>A0A026WVY9</accession>
<dbReference type="GO" id="GO:0004364">
    <property type="term" value="F:glutathione transferase activity"/>
    <property type="evidence" value="ECO:0007669"/>
    <property type="project" value="InterPro"/>
</dbReference>
<sequence>MSSLHLASGSEKPADVEGQARLYSMKYCPFSHRVRLVLALKNIPHDIVNINLQNKPDWYLQVHPEGKVPVYIDADGTMMTDSVAIANYLDQKYPEPPLYNNEIKSRDLELLDHYSKVIGTFSNCIHDKDKRQFEEILAEVMDNLQEFEEELNTRKTPFFGGSNPGMLDMLMWPWFERAKALTLLYKRCTSLDKERFPKLMEWVAEMKDLPFVVKNRCSYEEFAKVIEASRAGNIDYDNI</sequence>
<dbReference type="AlphaFoldDB" id="A0A026WVY9"/>
<dbReference type="FunFam" id="1.20.1050.10:FF:000009">
    <property type="entry name" value="Glutathione S-transferase omega-1"/>
    <property type="match status" value="1"/>
</dbReference>
<evidence type="ECO:0000313" key="5">
    <source>
        <dbReference type="EMBL" id="EZA60235.1"/>
    </source>
</evidence>
<dbReference type="PANTHER" id="PTHR43968">
    <property type="match status" value="1"/>
</dbReference>
<organism evidence="5 6">
    <name type="scientific">Ooceraea biroi</name>
    <name type="common">Clonal raider ant</name>
    <name type="synonym">Cerapachys biroi</name>
    <dbReference type="NCBI Taxonomy" id="2015173"/>
    <lineage>
        <taxon>Eukaryota</taxon>
        <taxon>Metazoa</taxon>
        <taxon>Ecdysozoa</taxon>
        <taxon>Arthropoda</taxon>
        <taxon>Hexapoda</taxon>
        <taxon>Insecta</taxon>
        <taxon>Pterygota</taxon>
        <taxon>Neoptera</taxon>
        <taxon>Endopterygota</taxon>
        <taxon>Hymenoptera</taxon>
        <taxon>Apocrita</taxon>
        <taxon>Aculeata</taxon>
        <taxon>Formicoidea</taxon>
        <taxon>Formicidae</taxon>
        <taxon>Dorylinae</taxon>
        <taxon>Ooceraea</taxon>
    </lineage>
</organism>
<evidence type="ECO:0000256" key="1">
    <source>
        <dbReference type="ARBA" id="ARBA00011067"/>
    </source>
</evidence>
<dbReference type="SUPFAM" id="SSF47616">
    <property type="entry name" value="GST C-terminal domain-like"/>
    <property type="match status" value="1"/>
</dbReference>
<dbReference type="InterPro" id="IPR005442">
    <property type="entry name" value="GST_omega"/>
</dbReference>
<keyword evidence="2" id="KW-0560">Oxidoreductase</keyword>
<dbReference type="GO" id="GO:0006749">
    <property type="term" value="P:glutathione metabolic process"/>
    <property type="evidence" value="ECO:0007669"/>
    <property type="project" value="TreeGrafter"/>
</dbReference>
<dbReference type="Proteomes" id="UP000053097">
    <property type="component" value="Unassembled WGS sequence"/>
</dbReference>
<evidence type="ECO:0000259" key="4">
    <source>
        <dbReference type="PROSITE" id="PS50405"/>
    </source>
</evidence>
<dbReference type="SUPFAM" id="SSF52833">
    <property type="entry name" value="Thioredoxin-like"/>
    <property type="match status" value="1"/>
</dbReference>
<evidence type="ECO:0000259" key="3">
    <source>
        <dbReference type="PROSITE" id="PS50404"/>
    </source>
</evidence>
<dbReference type="PRINTS" id="PR01625">
    <property type="entry name" value="GSTRNSFRASEO"/>
</dbReference>
<keyword evidence="6" id="KW-1185">Reference proteome</keyword>
<dbReference type="FunFam" id="3.40.30.10:FF:000123">
    <property type="entry name" value="Glutathione transferase o1"/>
    <property type="match status" value="1"/>
</dbReference>
<dbReference type="InterPro" id="IPR036282">
    <property type="entry name" value="Glutathione-S-Trfase_C_sf"/>
</dbReference>
<dbReference type="InterPro" id="IPR040079">
    <property type="entry name" value="Glutathione_S-Trfase"/>
</dbReference>
<dbReference type="SFLD" id="SFLDG00358">
    <property type="entry name" value="Main_(cytGST)"/>
    <property type="match status" value="1"/>
</dbReference>
<dbReference type="InterPro" id="IPR004045">
    <property type="entry name" value="Glutathione_S-Trfase_N"/>
</dbReference>
<dbReference type="PANTHER" id="PTHR43968:SF6">
    <property type="entry name" value="GLUTATHIONE S-TRANSFERASE OMEGA"/>
    <property type="match status" value="1"/>
</dbReference>
<dbReference type="EMBL" id="KK107078">
    <property type="protein sequence ID" value="EZA60235.1"/>
    <property type="molecule type" value="Genomic_DNA"/>
</dbReference>
<dbReference type="InterPro" id="IPR036249">
    <property type="entry name" value="Thioredoxin-like_sf"/>
</dbReference>
<dbReference type="Pfam" id="PF13410">
    <property type="entry name" value="GST_C_2"/>
    <property type="match status" value="1"/>
</dbReference>
<keyword evidence="5" id="KW-0808">Transferase</keyword>
<gene>
    <name evidence="5" type="ORF">X777_13323</name>
</gene>
<dbReference type="Gene3D" id="3.40.30.10">
    <property type="entry name" value="Glutaredoxin"/>
    <property type="match status" value="1"/>
</dbReference>